<dbReference type="Gene3D" id="2.60.120.380">
    <property type="match status" value="1"/>
</dbReference>
<proteinExistence type="inferred from homology"/>
<evidence type="ECO:0000259" key="11">
    <source>
        <dbReference type="Pfam" id="PF02868"/>
    </source>
</evidence>
<dbReference type="EMBL" id="JBBBNY010000002">
    <property type="protein sequence ID" value="MEI7035997.1"/>
    <property type="molecule type" value="Genomic_DNA"/>
</dbReference>
<evidence type="ECO:0000313" key="14">
    <source>
        <dbReference type="EMBL" id="MEI7035997.1"/>
    </source>
</evidence>
<accession>A0ABU8JA91</accession>
<keyword evidence="2" id="KW-0645">Protease</keyword>
<reference evidence="14 15" key="1">
    <citation type="journal article" date="2014" name="Int. J. Syst. Evol. Microbiol.">
        <title>Fulvimonas yonginensis sp. nov., isolated from greenhouse soil, and emended description of the genus Fulvimonas.</title>
        <authorList>
            <person name="Ahn J.H."/>
            <person name="Kim S.J."/>
            <person name="Weon H.Y."/>
            <person name="Hong S.B."/>
            <person name="Seok S.J."/>
            <person name="Kwon S.W."/>
        </authorList>
    </citation>
    <scope>NUCLEOTIDE SEQUENCE [LARGE SCALE GENOMIC DNA]</scope>
    <source>
        <strain evidence="14 15">KACC 16952</strain>
    </source>
</reference>
<name>A0ABU8JA91_9GAMM</name>
<gene>
    <name evidence="14" type="ORF">WAT24_04395</name>
</gene>
<dbReference type="Pfam" id="PF04151">
    <property type="entry name" value="PPC"/>
    <property type="match status" value="1"/>
</dbReference>
<comment type="caution">
    <text evidence="14">The sequence shown here is derived from an EMBL/GenBank/DDBJ whole genome shotgun (WGS) entry which is preliminary data.</text>
</comment>
<protein>
    <submittedName>
        <fullName evidence="14">M4 family metallopeptidase</fullName>
    </submittedName>
</protein>
<dbReference type="InterPro" id="IPR027268">
    <property type="entry name" value="Peptidase_M4/M1_CTD_sf"/>
</dbReference>
<evidence type="ECO:0000256" key="6">
    <source>
        <dbReference type="ARBA" id="ARBA00022833"/>
    </source>
</evidence>
<evidence type="ECO:0000256" key="8">
    <source>
        <dbReference type="ARBA" id="ARBA00023145"/>
    </source>
</evidence>
<evidence type="ECO:0000256" key="9">
    <source>
        <dbReference type="SAM" id="SignalP"/>
    </source>
</evidence>
<keyword evidence="15" id="KW-1185">Reference proteome</keyword>
<evidence type="ECO:0000256" key="5">
    <source>
        <dbReference type="ARBA" id="ARBA00022801"/>
    </source>
</evidence>
<keyword evidence="7" id="KW-0482">Metalloprotease</keyword>
<evidence type="ECO:0000256" key="3">
    <source>
        <dbReference type="ARBA" id="ARBA00022723"/>
    </source>
</evidence>
<feature type="domain" description="Peptidase M4" evidence="10">
    <location>
        <begin position="208"/>
        <end position="346"/>
    </location>
</feature>
<keyword evidence="5" id="KW-0378">Hydrolase</keyword>
<evidence type="ECO:0000256" key="4">
    <source>
        <dbReference type="ARBA" id="ARBA00022729"/>
    </source>
</evidence>
<evidence type="ECO:0000259" key="12">
    <source>
        <dbReference type="Pfam" id="PF04151"/>
    </source>
</evidence>
<dbReference type="Pfam" id="PF01447">
    <property type="entry name" value="Peptidase_M4"/>
    <property type="match status" value="1"/>
</dbReference>
<evidence type="ECO:0000256" key="1">
    <source>
        <dbReference type="ARBA" id="ARBA00009388"/>
    </source>
</evidence>
<dbReference type="CDD" id="cd09597">
    <property type="entry name" value="M4_TLP"/>
    <property type="match status" value="1"/>
</dbReference>
<feature type="chain" id="PRO_5047221053" evidence="9">
    <location>
        <begin position="25"/>
        <end position="772"/>
    </location>
</feature>
<dbReference type="PANTHER" id="PTHR33794">
    <property type="entry name" value="BACILLOLYSIN"/>
    <property type="match status" value="1"/>
</dbReference>
<feature type="domain" description="FTP" evidence="13">
    <location>
        <begin position="57"/>
        <end position="103"/>
    </location>
</feature>
<dbReference type="PANTHER" id="PTHR33794:SF1">
    <property type="entry name" value="BACILLOLYSIN"/>
    <property type="match status" value="1"/>
</dbReference>
<dbReference type="InterPro" id="IPR013856">
    <property type="entry name" value="Peptidase_M4_domain"/>
</dbReference>
<dbReference type="Gene3D" id="3.10.450.40">
    <property type="match status" value="1"/>
</dbReference>
<dbReference type="InterPro" id="IPR007280">
    <property type="entry name" value="Peptidase_C_arc/bac"/>
</dbReference>
<feature type="signal peptide" evidence="9">
    <location>
        <begin position="1"/>
        <end position="24"/>
    </location>
</feature>
<feature type="domain" description="Peptidase M4 C-terminal" evidence="11">
    <location>
        <begin position="349"/>
        <end position="493"/>
    </location>
</feature>
<dbReference type="RefSeq" id="WP_336806618.1">
    <property type="nucleotide sequence ID" value="NZ_JBBBNY010000002.1"/>
</dbReference>
<dbReference type="InterPro" id="IPR050728">
    <property type="entry name" value="Zinc_Metalloprotease_M4"/>
</dbReference>
<dbReference type="Gene3D" id="3.10.450.490">
    <property type="match status" value="1"/>
</dbReference>
<dbReference type="Pfam" id="PF07504">
    <property type="entry name" value="FTP"/>
    <property type="match status" value="1"/>
</dbReference>
<dbReference type="InterPro" id="IPR001570">
    <property type="entry name" value="Peptidase_M4_C_domain"/>
</dbReference>
<dbReference type="Gene3D" id="3.10.170.10">
    <property type="match status" value="1"/>
</dbReference>
<evidence type="ECO:0000313" key="15">
    <source>
        <dbReference type="Proteomes" id="UP001381174"/>
    </source>
</evidence>
<keyword evidence="3" id="KW-0479">Metal-binding</keyword>
<dbReference type="PRINTS" id="PR00730">
    <property type="entry name" value="THERMOLYSIN"/>
</dbReference>
<dbReference type="Gene3D" id="1.10.390.10">
    <property type="entry name" value="Neutral Protease Domain 2"/>
    <property type="match status" value="1"/>
</dbReference>
<keyword evidence="6" id="KW-0862">Zinc</keyword>
<comment type="similarity">
    <text evidence="1">Belongs to the peptidase M4 family.</text>
</comment>
<dbReference type="Pfam" id="PF02868">
    <property type="entry name" value="Peptidase_M4_C"/>
    <property type="match status" value="1"/>
</dbReference>
<evidence type="ECO:0000259" key="13">
    <source>
        <dbReference type="Pfam" id="PF07504"/>
    </source>
</evidence>
<keyword evidence="8" id="KW-0865">Zymogen</keyword>
<dbReference type="InterPro" id="IPR011096">
    <property type="entry name" value="FTP_domain"/>
</dbReference>
<evidence type="ECO:0000256" key="7">
    <source>
        <dbReference type="ARBA" id="ARBA00023049"/>
    </source>
</evidence>
<evidence type="ECO:0000259" key="10">
    <source>
        <dbReference type="Pfam" id="PF01447"/>
    </source>
</evidence>
<dbReference type="InterPro" id="IPR023612">
    <property type="entry name" value="Peptidase_M4"/>
</dbReference>
<evidence type="ECO:0000256" key="2">
    <source>
        <dbReference type="ARBA" id="ARBA00022670"/>
    </source>
</evidence>
<dbReference type="SUPFAM" id="SSF89260">
    <property type="entry name" value="Collagen-binding domain"/>
    <property type="match status" value="1"/>
</dbReference>
<sequence length="772" mass="80488">MPSTIRLKLLAAAIGMATASVAVAANTEHVHVQNLGAVPAGSLAQRLNLGADMSLSARSTAHLPNGRQVVRQQQMYRGVPVYGRSIAVVQDAQGNVLHATGDVMKLPANLAAPLSVTPRLSAAQAIDALKSHAHTLLANAPVSNQKADLFVYPQDNGSPRLVYRTSYFVGGDHPSRPTAIIDANSGAVIKSWDGLTDATANGPGGNQKTGRYYYGTDYAALDVTQSGSTCYLQNANVKTNNLHQGTGPGTLVSFTCPTSDTDAINGAYSPVNDAHHFGGVVHDMYQAYTGAPPLNMQLVMNVHYKSQYENAFWNGSAMYFGDGASTFYPLVSLDVTSHEISHGYTEQNSNLEYSGQSGGMNEAYSDIAGEAAEFYDRGSNDFLVGQEIFKASGALRYMCNPPQDGGSIDNASQYYNGLDVHYSSGVYNKAFCLLAKTTGWDTKKAFQVFALANKSYWTATETFNSGACGVESAATDLGYSAADVAAAFTQVGVTCPSGGGGGGGGTTALQNGVPVSGVSGAAGADNDFTIQVPAGATNLVMSISGGTGDADLYTKFGSAPTTSSYDCRPYLTGNNESCSVSAPQAGTYYIKVHGYSSYSGVTVKASFSTGGGGGGGSSQLLGNTGFETGSAAPWSASSGVIDNSSSEPAHTGSWKAWLDGYGSSHTDTLSQQVSIPSGKTSATLQYYLHIDTAETTTSTAYDKLYVRVYNTSGTLLGTLATFSNLNKVSGYAVHTANMSSYIGQTVVLKFTGTEDSSLQTSFVLDDVTLTVQ</sequence>
<feature type="domain" description="Peptidase C-terminal archaeal/bacterial" evidence="12">
    <location>
        <begin position="527"/>
        <end position="594"/>
    </location>
</feature>
<keyword evidence="4 9" id="KW-0732">Signal</keyword>
<organism evidence="14 15">
    <name type="scientific">Fulvimonas yonginensis</name>
    <dbReference type="NCBI Taxonomy" id="1495200"/>
    <lineage>
        <taxon>Bacteria</taxon>
        <taxon>Pseudomonadati</taxon>
        <taxon>Pseudomonadota</taxon>
        <taxon>Gammaproteobacteria</taxon>
        <taxon>Lysobacterales</taxon>
        <taxon>Rhodanobacteraceae</taxon>
        <taxon>Fulvimonas</taxon>
    </lineage>
</organism>
<dbReference type="SUPFAM" id="SSF55486">
    <property type="entry name" value="Metalloproteases ('zincins'), catalytic domain"/>
    <property type="match status" value="1"/>
</dbReference>
<dbReference type="Proteomes" id="UP001381174">
    <property type="component" value="Unassembled WGS sequence"/>
</dbReference>